<evidence type="ECO:0000259" key="2">
    <source>
        <dbReference type="Pfam" id="PF00583"/>
    </source>
</evidence>
<gene>
    <name evidence="3" type="ORF">QBC35DRAFT_478750</name>
</gene>
<comment type="caution">
    <text evidence="3">The sequence shown here is derived from an EMBL/GenBank/DDBJ whole genome shotgun (WGS) entry which is preliminary data.</text>
</comment>
<dbReference type="InterPro" id="IPR000182">
    <property type="entry name" value="GNAT_dom"/>
</dbReference>
<evidence type="ECO:0000256" key="1">
    <source>
        <dbReference type="SAM" id="MobiDB-lite"/>
    </source>
</evidence>
<proteinExistence type="predicted"/>
<dbReference type="Gene3D" id="3.40.630.30">
    <property type="match status" value="1"/>
</dbReference>
<dbReference type="GO" id="GO:0016747">
    <property type="term" value="F:acyltransferase activity, transferring groups other than amino-acyl groups"/>
    <property type="evidence" value="ECO:0007669"/>
    <property type="project" value="InterPro"/>
</dbReference>
<feature type="compositionally biased region" description="Low complexity" evidence="1">
    <location>
        <begin position="114"/>
        <end position="143"/>
    </location>
</feature>
<dbReference type="CDD" id="cd04301">
    <property type="entry name" value="NAT_SF"/>
    <property type="match status" value="1"/>
</dbReference>
<dbReference type="AlphaFoldDB" id="A0AAN6WIN5"/>
<dbReference type="Pfam" id="PF00583">
    <property type="entry name" value="Acetyltransf_1"/>
    <property type="match status" value="1"/>
</dbReference>
<name>A0AAN6WIN5_9PEZI</name>
<feature type="region of interest" description="Disordered" evidence="1">
    <location>
        <begin position="105"/>
        <end position="207"/>
    </location>
</feature>
<dbReference type="Proteomes" id="UP001302126">
    <property type="component" value="Unassembled WGS sequence"/>
</dbReference>
<sequence length="312" mass="34791">MENNSTKLIIVPGQRDDLRTFVDIAVNAFDGDPNYAIQLQGRGYTMTEFMRDTLQDDMDRHTAHTIKAVDVDITSGEDRTSGEDKTSVEGKTSGEIIGLCVIDFHNMDRPPFPQDTTTFPSPTTETQSSKGSTLPTSTSSSNPTEDKQEHEEEDNNAVPSEQKSQRKSESSLVPLVAEDKQEQEEDTNAGSSDEHSQLESEPTDPIDKLTATEVAFIKKWKRELRRHKVPSLSIGDLYVDPAHQRRGVGSTLVKMGFDVVSELEVDLDEYAPSPPPADKGYEDNKWGKYTFRYMVYGTLPEELSGVFAPKHN</sequence>
<evidence type="ECO:0000313" key="3">
    <source>
        <dbReference type="EMBL" id="KAK4182793.1"/>
    </source>
</evidence>
<reference evidence="3" key="1">
    <citation type="journal article" date="2023" name="Mol. Phylogenet. Evol.">
        <title>Genome-scale phylogeny and comparative genomics of the fungal order Sordariales.</title>
        <authorList>
            <person name="Hensen N."/>
            <person name="Bonometti L."/>
            <person name="Westerberg I."/>
            <person name="Brannstrom I.O."/>
            <person name="Guillou S."/>
            <person name="Cros-Aarteil S."/>
            <person name="Calhoun S."/>
            <person name="Haridas S."/>
            <person name="Kuo A."/>
            <person name="Mondo S."/>
            <person name="Pangilinan J."/>
            <person name="Riley R."/>
            <person name="LaButti K."/>
            <person name="Andreopoulos B."/>
            <person name="Lipzen A."/>
            <person name="Chen C."/>
            <person name="Yan M."/>
            <person name="Daum C."/>
            <person name="Ng V."/>
            <person name="Clum A."/>
            <person name="Steindorff A."/>
            <person name="Ohm R.A."/>
            <person name="Martin F."/>
            <person name="Silar P."/>
            <person name="Natvig D.O."/>
            <person name="Lalanne C."/>
            <person name="Gautier V."/>
            <person name="Ament-Velasquez S.L."/>
            <person name="Kruys A."/>
            <person name="Hutchinson M.I."/>
            <person name="Powell A.J."/>
            <person name="Barry K."/>
            <person name="Miller A.N."/>
            <person name="Grigoriev I.V."/>
            <person name="Debuchy R."/>
            <person name="Gladieux P."/>
            <person name="Hiltunen Thoren M."/>
            <person name="Johannesson H."/>
        </authorList>
    </citation>
    <scope>NUCLEOTIDE SEQUENCE</scope>
    <source>
        <strain evidence="3">PSN309</strain>
    </source>
</reference>
<keyword evidence="4" id="KW-1185">Reference proteome</keyword>
<dbReference type="EMBL" id="MU864610">
    <property type="protein sequence ID" value="KAK4182793.1"/>
    <property type="molecule type" value="Genomic_DNA"/>
</dbReference>
<accession>A0AAN6WIN5</accession>
<dbReference type="SUPFAM" id="SSF55729">
    <property type="entry name" value="Acyl-CoA N-acyltransferases (Nat)"/>
    <property type="match status" value="1"/>
</dbReference>
<feature type="domain" description="N-acetyltransferase" evidence="2">
    <location>
        <begin position="228"/>
        <end position="258"/>
    </location>
</feature>
<organism evidence="3 4">
    <name type="scientific">Podospora australis</name>
    <dbReference type="NCBI Taxonomy" id="1536484"/>
    <lineage>
        <taxon>Eukaryota</taxon>
        <taxon>Fungi</taxon>
        <taxon>Dikarya</taxon>
        <taxon>Ascomycota</taxon>
        <taxon>Pezizomycotina</taxon>
        <taxon>Sordariomycetes</taxon>
        <taxon>Sordariomycetidae</taxon>
        <taxon>Sordariales</taxon>
        <taxon>Podosporaceae</taxon>
        <taxon>Podospora</taxon>
    </lineage>
</organism>
<evidence type="ECO:0000313" key="4">
    <source>
        <dbReference type="Proteomes" id="UP001302126"/>
    </source>
</evidence>
<reference evidence="3" key="2">
    <citation type="submission" date="2023-05" db="EMBL/GenBank/DDBJ databases">
        <authorList>
            <consortium name="Lawrence Berkeley National Laboratory"/>
            <person name="Steindorff A."/>
            <person name="Hensen N."/>
            <person name="Bonometti L."/>
            <person name="Westerberg I."/>
            <person name="Brannstrom I.O."/>
            <person name="Guillou S."/>
            <person name="Cros-Aarteil S."/>
            <person name="Calhoun S."/>
            <person name="Haridas S."/>
            <person name="Kuo A."/>
            <person name="Mondo S."/>
            <person name="Pangilinan J."/>
            <person name="Riley R."/>
            <person name="Labutti K."/>
            <person name="Andreopoulos B."/>
            <person name="Lipzen A."/>
            <person name="Chen C."/>
            <person name="Yanf M."/>
            <person name="Daum C."/>
            <person name="Ng V."/>
            <person name="Clum A."/>
            <person name="Ohm R."/>
            <person name="Martin F."/>
            <person name="Silar P."/>
            <person name="Natvig D."/>
            <person name="Lalanne C."/>
            <person name="Gautier V."/>
            <person name="Ament-Velasquez S.L."/>
            <person name="Kruys A."/>
            <person name="Hutchinson M.I."/>
            <person name="Powell A.J."/>
            <person name="Barry K."/>
            <person name="Miller A.N."/>
            <person name="Grigoriev I.V."/>
            <person name="Debuchy R."/>
            <person name="Gladieux P."/>
            <person name="Thoren M.H."/>
            <person name="Johannesson H."/>
        </authorList>
    </citation>
    <scope>NUCLEOTIDE SEQUENCE</scope>
    <source>
        <strain evidence="3">PSN309</strain>
    </source>
</reference>
<protein>
    <recommendedName>
        <fullName evidence="2">N-acetyltransferase domain-containing protein</fullName>
    </recommendedName>
</protein>
<dbReference type="InterPro" id="IPR016181">
    <property type="entry name" value="Acyl_CoA_acyltransferase"/>
</dbReference>